<name>G7DWX0_MIXOS</name>
<evidence type="ECO:0000313" key="2">
    <source>
        <dbReference type="Proteomes" id="UP000009131"/>
    </source>
</evidence>
<evidence type="ECO:0000313" key="1">
    <source>
        <dbReference type="EMBL" id="GAA95067.1"/>
    </source>
</evidence>
<accession>G7DWX0</accession>
<reference evidence="1 2" key="2">
    <citation type="journal article" date="2012" name="Open Biol.">
        <title>Characteristics of nucleosomes and linker DNA regions on the genome of the basidiomycete Mixia osmundae revealed by mono- and dinucleosome mapping.</title>
        <authorList>
            <person name="Nishida H."/>
            <person name="Kondo S."/>
            <person name="Matsumoto T."/>
            <person name="Suzuki Y."/>
            <person name="Yoshikawa H."/>
            <person name="Taylor T.D."/>
            <person name="Sugiyama J."/>
        </authorList>
    </citation>
    <scope>NUCLEOTIDE SEQUENCE [LARGE SCALE GENOMIC DNA]</scope>
    <source>
        <strain evidence="2">CBS 9802 / IAM 14324 / JCM 22182 / KY 12970</strain>
    </source>
</reference>
<dbReference type="EMBL" id="BABT02000054">
    <property type="protein sequence ID" value="GAA95067.1"/>
    <property type="molecule type" value="Genomic_DNA"/>
</dbReference>
<keyword evidence="2" id="KW-1185">Reference proteome</keyword>
<sequence length="69" mass="7619">MAALLPHRAGDPYHGHPSFVCYGAYDFDLELGDYSQHQHGCAPASLRWGPVPRTSIFRMLCLCSICLPA</sequence>
<reference evidence="1 2" key="1">
    <citation type="journal article" date="2011" name="J. Gen. Appl. Microbiol.">
        <title>Draft genome sequencing of the enigmatic basidiomycete Mixia osmundae.</title>
        <authorList>
            <person name="Nishida H."/>
            <person name="Nagatsuka Y."/>
            <person name="Sugiyama J."/>
        </authorList>
    </citation>
    <scope>NUCLEOTIDE SEQUENCE [LARGE SCALE GENOMIC DNA]</scope>
    <source>
        <strain evidence="2">CBS 9802 / IAM 14324 / JCM 22182 / KY 12970</strain>
    </source>
</reference>
<dbReference type="AlphaFoldDB" id="G7DWX0"/>
<gene>
    <name evidence="1" type="primary">Mo01722</name>
    <name evidence="1" type="ORF">E5Q_01722</name>
</gene>
<dbReference type="InParanoid" id="G7DWX0"/>
<proteinExistence type="predicted"/>
<organism evidence="1 2">
    <name type="scientific">Mixia osmundae (strain CBS 9802 / IAM 14324 / JCM 22182 / KY 12970)</name>
    <dbReference type="NCBI Taxonomy" id="764103"/>
    <lineage>
        <taxon>Eukaryota</taxon>
        <taxon>Fungi</taxon>
        <taxon>Dikarya</taxon>
        <taxon>Basidiomycota</taxon>
        <taxon>Pucciniomycotina</taxon>
        <taxon>Mixiomycetes</taxon>
        <taxon>Mixiales</taxon>
        <taxon>Mixiaceae</taxon>
        <taxon>Mixia</taxon>
    </lineage>
</organism>
<dbReference type="Proteomes" id="UP000009131">
    <property type="component" value="Unassembled WGS sequence"/>
</dbReference>
<protein>
    <submittedName>
        <fullName evidence="1">Uncharacterized protein</fullName>
    </submittedName>
</protein>
<dbReference type="HOGENOM" id="CLU_2776482_0_0_1"/>
<dbReference type="RefSeq" id="XP_014564720.1">
    <property type="nucleotide sequence ID" value="XM_014709234.1"/>
</dbReference>
<comment type="caution">
    <text evidence="1">The sequence shown here is derived from an EMBL/GenBank/DDBJ whole genome shotgun (WGS) entry which is preliminary data.</text>
</comment>
<dbReference type="RefSeq" id="XP_014566690.1">
    <property type="nucleotide sequence ID" value="XM_014711204.1"/>
</dbReference>